<dbReference type="Proteomes" id="UP000464013">
    <property type="component" value="Chromosome"/>
</dbReference>
<dbReference type="Pfam" id="PF09411">
    <property type="entry name" value="PagL"/>
    <property type="match status" value="1"/>
</dbReference>
<keyword evidence="2" id="KW-1185">Reference proteome</keyword>
<evidence type="ECO:0000313" key="2">
    <source>
        <dbReference type="Proteomes" id="UP000464013"/>
    </source>
</evidence>
<dbReference type="AlphaFoldDB" id="A0A6I6SSY4"/>
<dbReference type="Gene3D" id="2.40.160.20">
    <property type="match status" value="1"/>
</dbReference>
<keyword evidence="1" id="KW-0378">Hydrolase</keyword>
<reference evidence="1 2" key="1">
    <citation type="submission" date="2019-01" db="EMBL/GenBank/DDBJ databases">
        <title>Complete genome of a denitifying bacterium Halomons sp. BC-M4-5.</title>
        <authorList>
            <person name="Wang L."/>
            <person name="Shao Z."/>
        </authorList>
    </citation>
    <scope>NUCLEOTIDE SEQUENCE [LARGE SCALE GENOMIC DNA]</scope>
    <source>
        <strain evidence="1 2">BC-M4-5</strain>
    </source>
</reference>
<dbReference type="EMBL" id="CP035042">
    <property type="protein sequence ID" value="QHC51894.1"/>
    <property type="molecule type" value="Genomic_DNA"/>
</dbReference>
<evidence type="ECO:0000313" key="1">
    <source>
        <dbReference type="EMBL" id="QHC51894.1"/>
    </source>
</evidence>
<sequence>MNRRKNVAAGLLAGLALIGSPAGLADLYLDGGITSESTAVARIELDTFIAFEPLPPPLTLRLGTGLLLLQGREEQHNAAWLVTPALRWTFGGERGVFVEGGIGAALFLESRLESRELGSAFQFQDRLALGAPLGAGELALSLTHYSNAGIRSPNEGFETLTLGYRLAL</sequence>
<organism evidence="1 2">
    <name type="scientific">Billgrantia tianxiuensis</name>
    <dbReference type="NCBI Taxonomy" id="2497861"/>
    <lineage>
        <taxon>Bacteria</taxon>
        <taxon>Pseudomonadati</taxon>
        <taxon>Pseudomonadota</taxon>
        <taxon>Gammaproteobacteria</taxon>
        <taxon>Oceanospirillales</taxon>
        <taxon>Halomonadaceae</taxon>
        <taxon>Billgrantia</taxon>
    </lineage>
</organism>
<name>A0A6I6SSY4_9GAMM</name>
<protein>
    <submittedName>
        <fullName evidence="1">Acyloxyacyl hydrolase</fullName>
    </submittedName>
</protein>
<dbReference type="InterPro" id="IPR018550">
    <property type="entry name" value="Lipid-A_deacylase-rel"/>
</dbReference>
<dbReference type="RefSeq" id="WP_159555525.1">
    <property type="nucleotide sequence ID" value="NZ_CP035042.1"/>
</dbReference>
<gene>
    <name evidence="1" type="ORF">EKK97_22985</name>
</gene>
<proteinExistence type="predicted"/>
<dbReference type="GO" id="GO:0016787">
    <property type="term" value="F:hydrolase activity"/>
    <property type="evidence" value="ECO:0007669"/>
    <property type="project" value="UniProtKB-KW"/>
</dbReference>
<dbReference type="KEGG" id="htx:EKK97_22985"/>
<accession>A0A6I6SSY4</accession>